<gene>
    <name evidence="1" type="ORF">EVAR_45698_1</name>
</gene>
<protein>
    <submittedName>
        <fullName evidence="1">Uncharacterized protein</fullName>
    </submittedName>
</protein>
<dbReference type="AlphaFoldDB" id="A0A4C1XMN0"/>
<accession>A0A4C1XMN0</accession>
<organism evidence="1 2">
    <name type="scientific">Eumeta variegata</name>
    <name type="common">Bagworm moth</name>
    <name type="synonym">Eumeta japonica</name>
    <dbReference type="NCBI Taxonomy" id="151549"/>
    <lineage>
        <taxon>Eukaryota</taxon>
        <taxon>Metazoa</taxon>
        <taxon>Ecdysozoa</taxon>
        <taxon>Arthropoda</taxon>
        <taxon>Hexapoda</taxon>
        <taxon>Insecta</taxon>
        <taxon>Pterygota</taxon>
        <taxon>Neoptera</taxon>
        <taxon>Endopterygota</taxon>
        <taxon>Lepidoptera</taxon>
        <taxon>Glossata</taxon>
        <taxon>Ditrysia</taxon>
        <taxon>Tineoidea</taxon>
        <taxon>Psychidae</taxon>
        <taxon>Oiketicinae</taxon>
        <taxon>Eumeta</taxon>
    </lineage>
</organism>
<reference evidence="1 2" key="1">
    <citation type="journal article" date="2019" name="Commun. Biol.">
        <title>The bagworm genome reveals a unique fibroin gene that provides high tensile strength.</title>
        <authorList>
            <person name="Kono N."/>
            <person name="Nakamura H."/>
            <person name="Ohtoshi R."/>
            <person name="Tomita M."/>
            <person name="Numata K."/>
            <person name="Arakawa K."/>
        </authorList>
    </citation>
    <scope>NUCLEOTIDE SEQUENCE [LARGE SCALE GENOMIC DNA]</scope>
</reference>
<dbReference type="EMBL" id="BGZK01000871">
    <property type="protein sequence ID" value="GBP63537.1"/>
    <property type="molecule type" value="Genomic_DNA"/>
</dbReference>
<keyword evidence="2" id="KW-1185">Reference proteome</keyword>
<dbReference type="Proteomes" id="UP000299102">
    <property type="component" value="Unassembled WGS sequence"/>
</dbReference>
<comment type="caution">
    <text evidence="1">The sequence shown here is derived from an EMBL/GenBank/DDBJ whole genome shotgun (WGS) entry which is preliminary data.</text>
</comment>
<proteinExistence type="predicted"/>
<evidence type="ECO:0000313" key="2">
    <source>
        <dbReference type="Proteomes" id="UP000299102"/>
    </source>
</evidence>
<sequence>MDASVWLPKFPRLESFEFLEATGASREVPASAGRRGRRRGGRAPIKSSLNWKNASFIFPYEGKTEKENTNVNQFASARDRARARGRRGAGDGRQMLAVGRPVRRQSRRHDIYPRLMAAITFMALYLGRAAVRISLVEKKHLNILAPLYSCDKNRRLV</sequence>
<evidence type="ECO:0000313" key="1">
    <source>
        <dbReference type="EMBL" id="GBP63537.1"/>
    </source>
</evidence>
<name>A0A4C1XMN0_EUMVA</name>